<sequence>MRSLLIPCLFLAPILAAPAPYIITSYVELSVYTHLEAETLLGTTYTEEVETITREVIPDATPVTDAVKTLTDTSAYAHITIVEVVLPPGSGSRPTSSYDYYATTTAVQTSYVVPITYTPKPSCTGTAQNWTYVTNVPIYIPTILASFITPSALTTSISRYTYYDDRVNAATYVNAILNPTDVAADSLASAYSNYEPYSMSYCYTPTTTCITLISTATCTPTWRYPGYESPSNSRGSSSSDDLYSCDQYYCGDRAILLLIICIPVGWVVLWLLLGLLESWLSFKGIMLGLNRKRGVPYAWCCILMLFLCFTGPTYRAKSAEEQERLKTQWKEMGAGKKLVLWLKWGFRWKYPDMLGEEPEKSKRAFREGCL</sequence>
<keyword evidence="4" id="KW-1185">Reference proteome</keyword>
<gene>
    <name evidence="3" type="ORF">BCIN_15g04550</name>
</gene>
<dbReference type="KEGG" id="bfu:BCIN_15g04550"/>
<dbReference type="VEuPathDB" id="FungiDB:Bcin15g04550"/>
<keyword evidence="1" id="KW-1133">Transmembrane helix</keyword>
<dbReference type="OrthoDB" id="3795566at2759"/>
<dbReference type="AlphaFoldDB" id="A0A384K5B2"/>
<reference evidence="3 4" key="2">
    <citation type="journal article" date="2012" name="Eukaryot. Cell">
        <title>Genome update of Botrytis cinerea strains B05.10 and T4.</title>
        <authorList>
            <person name="Staats M."/>
            <person name="van Kan J.A."/>
        </authorList>
    </citation>
    <scope>NUCLEOTIDE SEQUENCE [LARGE SCALE GENOMIC DNA]</scope>
    <source>
        <strain evidence="3 4">B05.10</strain>
    </source>
</reference>
<dbReference type="Proteomes" id="UP000001798">
    <property type="component" value="Chromosome 15"/>
</dbReference>
<feature type="signal peptide" evidence="2">
    <location>
        <begin position="1"/>
        <end position="16"/>
    </location>
</feature>
<dbReference type="GeneID" id="5428960"/>
<feature type="transmembrane region" description="Helical" evidence="1">
    <location>
        <begin position="254"/>
        <end position="276"/>
    </location>
</feature>
<keyword evidence="2" id="KW-0732">Signal</keyword>
<evidence type="ECO:0000256" key="1">
    <source>
        <dbReference type="SAM" id="Phobius"/>
    </source>
</evidence>
<organism evidence="3 4">
    <name type="scientific">Botryotinia fuckeliana (strain B05.10)</name>
    <name type="common">Noble rot fungus</name>
    <name type="synonym">Botrytis cinerea</name>
    <dbReference type="NCBI Taxonomy" id="332648"/>
    <lineage>
        <taxon>Eukaryota</taxon>
        <taxon>Fungi</taxon>
        <taxon>Dikarya</taxon>
        <taxon>Ascomycota</taxon>
        <taxon>Pezizomycotina</taxon>
        <taxon>Leotiomycetes</taxon>
        <taxon>Helotiales</taxon>
        <taxon>Sclerotiniaceae</taxon>
        <taxon>Botrytis</taxon>
    </lineage>
</organism>
<keyword evidence="1" id="KW-0812">Transmembrane</keyword>
<name>A0A384K5B2_BOTFB</name>
<feature type="transmembrane region" description="Helical" evidence="1">
    <location>
        <begin position="297"/>
        <end position="314"/>
    </location>
</feature>
<accession>A0A384K5B2</accession>
<reference evidence="3 4" key="3">
    <citation type="journal article" date="2017" name="Mol. Plant Pathol.">
        <title>A gapless genome sequence of the fungus Botrytis cinerea.</title>
        <authorList>
            <person name="Van Kan J.A."/>
            <person name="Stassen J.H."/>
            <person name="Mosbach A."/>
            <person name="Van Der Lee T.A."/>
            <person name="Faino L."/>
            <person name="Farmer A.D."/>
            <person name="Papasotiriou D.G."/>
            <person name="Zhou S."/>
            <person name="Seidl M.F."/>
            <person name="Cottam E."/>
            <person name="Edel D."/>
            <person name="Hahn M."/>
            <person name="Schwartz D.C."/>
            <person name="Dietrich R.A."/>
            <person name="Widdison S."/>
            <person name="Scalliet G."/>
        </authorList>
    </citation>
    <scope>NUCLEOTIDE SEQUENCE [LARGE SCALE GENOMIC DNA]</scope>
    <source>
        <strain evidence="3 4">B05.10</strain>
    </source>
</reference>
<evidence type="ECO:0000313" key="4">
    <source>
        <dbReference type="Proteomes" id="UP000001798"/>
    </source>
</evidence>
<reference evidence="3 4" key="1">
    <citation type="journal article" date="2011" name="PLoS Genet.">
        <title>Genomic analysis of the necrotrophic fungal pathogens Sclerotinia sclerotiorum and Botrytis cinerea.</title>
        <authorList>
            <person name="Amselem J."/>
            <person name="Cuomo C.A."/>
            <person name="van Kan J.A."/>
            <person name="Viaud M."/>
            <person name="Benito E.P."/>
            <person name="Couloux A."/>
            <person name="Coutinho P.M."/>
            <person name="de Vries R.P."/>
            <person name="Dyer P.S."/>
            <person name="Fillinger S."/>
            <person name="Fournier E."/>
            <person name="Gout L."/>
            <person name="Hahn M."/>
            <person name="Kohn L."/>
            <person name="Lapalu N."/>
            <person name="Plummer K.M."/>
            <person name="Pradier J.M."/>
            <person name="Quevillon E."/>
            <person name="Sharon A."/>
            <person name="Simon A."/>
            <person name="ten Have A."/>
            <person name="Tudzynski B."/>
            <person name="Tudzynski P."/>
            <person name="Wincker P."/>
            <person name="Andrew M."/>
            <person name="Anthouard V."/>
            <person name="Beever R.E."/>
            <person name="Beffa R."/>
            <person name="Benoit I."/>
            <person name="Bouzid O."/>
            <person name="Brault B."/>
            <person name="Chen Z."/>
            <person name="Choquer M."/>
            <person name="Collemare J."/>
            <person name="Cotton P."/>
            <person name="Danchin E.G."/>
            <person name="Da Silva C."/>
            <person name="Gautier A."/>
            <person name="Giraud C."/>
            <person name="Giraud T."/>
            <person name="Gonzalez C."/>
            <person name="Grossetete S."/>
            <person name="Guldener U."/>
            <person name="Henrissat B."/>
            <person name="Howlett B.J."/>
            <person name="Kodira C."/>
            <person name="Kretschmer M."/>
            <person name="Lappartient A."/>
            <person name="Leroch M."/>
            <person name="Levis C."/>
            <person name="Mauceli E."/>
            <person name="Neuveglise C."/>
            <person name="Oeser B."/>
            <person name="Pearson M."/>
            <person name="Poulain J."/>
            <person name="Poussereau N."/>
            <person name="Quesneville H."/>
            <person name="Rascle C."/>
            <person name="Schumacher J."/>
            <person name="Segurens B."/>
            <person name="Sexton A."/>
            <person name="Silva E."/>
            <person name="Sirven C."/>
            <person name="Soanes D.M."/>
            <person name="Talbot N.J."/>
            <person name="Templeton M."/>
            <person name="Yandava C."/>
            <person name="Yarden O."/>
            <person name="Zeng Q."/>
            <person name="Rollins J.A."/>
            <person name="Lebrun M.H."/>
            <person name="Dickman M."/>
        </authorList>
    </citation>
    <scope>NUCLEOTIDE SEQUENCE [LARGE SCALE GENOMIC DNA]</scope>
    <source>
        <strain evidence="3 4">B05.10</strain>
    </source>
</reference>
<evidence type="ECO:0000313" key="3">
    <source>
        <dbReference type="EMBL" id="ATZ57952.1"/>
    </source>
</evidence>
<keyword evidence="1" id="KW-0472">Membrane</keyword>
<feature type="chain" id="PRO_5016913329" evidence="2">
    <location>
        <begin position="17"/>
        <end position="370"/>
    </location>
</feature>
<dbReference type="EMBL" id="CP009819">
    <property type="protein sequence ID" value="ATZ57952.1"/>
    <property type="molecule type" value="Genomic_DNA"/>
</dbReference>
<proteinExistence type="predicted"/>
<protein>
    <submittedName>
        <fullName evidence="3">Uncharacterized protein</fullName>
    </submittedName>
</protein>
<dbReference type="RefSeq" id="XP_024553457.1">
    <property type="nucleotide sequence ID" value="XM_024697641.1"/>
</dbReference>
<evidence type="ECO:0000256" key="2">
    <source>
        <dbReference type="SAM" id="SignalP"/>
    </source>
</evidence>